<evidence type="ECO:0000313" key="4">
    <source>
        <dbReference type="Proteomes" id="UP000664534"/>
    </source>
</evidence>
<accession>A0A8H3J5F4</accession>
<keyword evidence="4" id="KW-1185">Reference proteome</keyword>
<comment type="caution">
    <text evidence="3">The sequence shown here is derived from an EMBL/GenBank/DDBJ whole genome shotgun (WGS) entry which is preliminary data.</text>
</comment>
<evidence type="ECO:0000256" key="2">
    <source>
        <dbReference type="SAM" id="SignalP"/>
    </source>
</evidence>
<feature type="chain" id="PRO_5034979647" description="Stress response protein rds1p" evidence="2">
    <location>
        <begin position="22"/>
        <end position="369"/>
    </location>
</feature>
<feature type="region of interest" description="Disordered" evidence="1">
    <location>
        <begin position="50"/>
        <end position="74"/>
    </location>
</feature>
<dbReference type="InterPro" id="IPR009078">
    <property type="entry name" value="Ferritin-like_SF"/>
</dbReference>
<feature type="signal peptide" evidence="2">
    <location>
        <begin position="1"/>
        <end position="21"/>
    </location>
</feature>
<dbReference type="AlphaFoldDB" id="A0A8H3J5F4"/>
<proteinExistence type="predicted"/>
<gene>
    <name evidence="3" type="ORF">IMSHALPRED_002195</name>
</gene>
<sequence length="369" mass="39595">MRSASASLLSAVLMLTVKLHAAPAPTVSPSAVPSGSSQILEDPKFGPIPDESSYYTSDNSTSRPFPGNYSQPVFPTSNGTAGADDLLFQNLLGAEWAIFAFYQFGVETFNQSVFEEAGYPSHTYQRIIEIRDNEAGHARIFEEQISDASTKPAPCKYQFGITSPVAYLAAHTVVEISSMSFLTGLILQAQLNSSKAALVAIAETESRHEAWGLIDIWQQSPFAGPADTVFPYANEILDTTKVFVVPGSCPAGNPDYPVPSQNLPSLSYLETSTTLLPGSPVTFAFSNPINQPHFEADQTYYAVFFHGLLSITEPFDIKTNASIIPPEFEAKGLFLAVISDTPGAPTIGSVKAGPLVITEQPVEVNSGIM</sequence>
<evidence type="ECO:0000313" key="3">
    <source>
        <dbReference type="EMBL" id="CAF9940853.1"/>
    </source>
</evidence>
<name>A0A8H3J5F4_9LECA</name>
<evidence type="ECO:0008006" key="5">
    <source>
        <dbReference type="Google" id="ProtNLM"/>
    </source>
</evidence>
<evidence type="ECO:0000256" key="1">
    <source>
        <dbReference type="SAM" id="MobiDB-lite"/>
    </source>
</evidence>
<organism evidence="3 4">
    <name type="scientific">Imshaugia aleurites</name>
    <dbReference type="NCBI Taxonomy" id="172621"/>
    <lineage>
        <taxon>Eukaryota</taxon>
        <taxon>Fungi</taxon>
        <taxon>Dikarya</taxon>
        <taxon>Ascomycota</taxon>
        <taxon>Pezizomycotina</taxon>
        <taxon>Lecanoromycetes</taxon>
        <taxon>OSLEUM clade</taxon>
        <taxon>Lecanoromycetidae</taxon>
        <taxon>Lecanorales</taxon>
        <taxon>Lecanorineae</taxon>
        <taxon>Parmeliaceae</taxon>
        <taxon>Imshaugia</taxon>
    </lineage>
</organism>
<protein>
    <recommendedName>
        <fullName evidence="5">Stress response protein rds1p</fullName>
    </recommendedName>
</protein>
<dbReference type="SUPFAM" id="SSF47240">
    <property type="entry name" value="Ferritin-like"/>
    <property type="match status" value="1"/>
</dbReference>
<dbReference type="OrthoDB" id="1001765at2759"/>
<reference evidence="3" key="1">
    <citation type="submission" date="2021-03" db="EMBL/GenBank/DDBJ databases">
        <authorList>
            <person name="Tagirdzhanova G."/>
        </authorList>
    </citation>
    <scope>NUCLEOTIDE SEQUENCE</scope>
</reference>
<keyword evidence="2" id="KW-0732">Signal</keyword>
<dbReference type="Proteomes" id="UP000664534">
    <property type="component" value="Unassembled WGS sequence"/>
</dbReference>
<dbReference type="EMBL" id="CAJPDT010000137">
    <property type="protein sequence ID" value="CAF9940853.1"/>
    <property type="molecule type" value="Genomic_DNA"/>
</dbReference>
<feature type="compositionally biased region" description="Polar residues" evidence="1">
    <location>
        <begin position="53"/>
        <end position="74"/>
    </location>
</feature>
<dbReference type="Pfam" id="PF13668">
    <property type="entry name" value="Ferritin_2"/>
    <property type="match status" value="1"/>
</dbReference>